<organism evidence="2 3">
    <name type="scientific">Pleurodeles waltl</name>
    <name type="common">Iberian ribbed newt</name>
    <dbReference type="NCBI Taxonomy" id="8319"/>
    <lineage>
        <taxon>Eukaryota</taxon>
        <taxon>Metazoa</taxon>
        <taxon>Chordata</taxon>
        <taxon>Craniata</taxon>
        <taxon>Vertebrata</taxon>
        <taxon>Euteleostomi</taxon>
        <taxon>Amphibia</taxon>
        <taxon>Batrachia</taxon>
        <taxon>Caudata</taxon>
        <taxon>Salamandroidea</taxon>
        <taxon>Salamandridae</taxon>
        <taxon>Pleurodelinae</taxon>
        <taxon>Pleurodeles</taxon>
    </lineage>
</organism>
<evidence type="ECO:0000313" key="2">
    <source>
        <dbReference type="EMBL" id="KAJ1097444.1"/>
    </source>
</evidence>
<dbReference type="Proteomes" id="UP001066276">
    <property type="component" value="Chromosome 10"/>
</dbReference>
<evidence type="ECO:0000256" key="1">
    <source>
        <dbReference type="SAM" id="MobiDB-lite"/>
    </source>
</evidence>
<reference evidence="2" key="1">
    <citation type="journal article" date="2022" name="bioRxiv">
        <title>Sequencing and chromosome-scale assembly of the giantPleurodeles waltlgenome.</title>
        <authorList>
            <person name="Brown T."/>
            <person name="Elewa A."/>
            <person name="Iarovenko S."/>
            <person name="Subramanian E."/>
            <person name="Araus A.J."/>
            <person name="Petzold A."/>
            <person name="Susuki M."/>
            <person name="Suzuki K.-i.T."/>
            <person name="Hayashi T."/>
            <person name="Toyoda A."/>
            <person name="Oliveira C."/>
            <person name="Osipova E."/>
            <person name="Leigh N.D."/>
            <person name="Simon A."/>
            <person name="Yun M.H."/>
        </authorList>
    </citation>
    <scope>NUCLEOTIDE SEQUENCE</scope>
    <source>
        <strain evidence="2">20211129_DDA</strain>
        <tissue evidence="2">Liver</tissue>
    </source>
</reference>
<gene>
    <name evidence="2" type="ORF">NDU88_002563</name>
</gene>
<evidence type="ECO:0000313" key="3">
    <source>
        <dbReference type="Proteomes" id="UP001066276"/>
    </source>
</evidence>
<comment type="caution">
    <text evidence="2">The sequence shown here is derived from an EMBL/GenBank/DDBJ whole genome shotgun (WGS) entry which is preliminary data.</text>
</comment>
<sequence length="138" mass="15482">MLTQSTGGSRPGGEKEDRSLGTEEPEDPVNYSFFEALFNSLREALQSIKKDQSTDHREDGKLHHLWYLREACEVLGITQYVEGETPMKLHSQGPMKLHCKKKSMRSLAELCLDLAAMTLKREAVLDMLSGDPECKASP</sequence>
<feature type="region of interest" description="Disordered" evidence="1">
    <location>
        <begin position="1"/>
        <end position="28"/>
    </location>
</feature>
<protein>
    <submittedName>
        <fullName evidence="2">Uncharacterized protein</fullName>
    </submittedName>
</protein>
<dbReference type="AlphaFoldDB" id="A0AAV7M4A2"/>
<proteinExistence type="predicted"/>
<keyword evidence="3" id="KW-1185">Reference proteome</keyword>
<feature type="compositionally biased region" description="Basic and acidic residues" evidence="1">
    <location>
        <begin position="12"/>
        <end position="21"/>
    </location>
</feature>
<name>A0AAV7M4A2_PLEWA</name>
<accession>A0AAV7M4A2</accession>
<dbReference type="EMBL" id="JANPWB010000014">
    <property type="protein sequence ID" value="KAJ1097444.1"/>
    <property type="molecule type" value="Genomic_DNA"/>
</dbReference>